<dbReference type="GO" id="GO:0003677">
    <property type="term" value="F:DNA binding"/>
    <property type="evidence" value="ECO:0007669"/>
    <property type="project" value="UniProtKB-KW"/>
</dbReference>
<dbReference type="AlphaFoldDB" id="A0A7H0YD40"/>
<evidence type="ECO:0000259" key="5">
    <source>
        <dbReference type="PROSITE" id="PS50937"/>
    </source>
</evidence>
<evidence type="ECO:0000256" key="3">
    <source>
        <dbReference type="ARBA" id="ARBA00023125"/>
    </source>
</evidence>
<dbReference type="InterPro" id="IPR047057">
    <property type="entry name" value="MerR_fam"/>
</dbReference>
<evidence type="ECO:0000256" key="1">
    <source>
        <dbReference type="ARBA" id="ARBA00022491"/>
    </source>
</evidence>
<accession>A0A7H0YD40</accession>
<proteinExistence type="predicted"/>
<dbReference type="PROSITE" id="PS50937">
    <property type="entry name" value="HTH_MERR_2"/>
    <property type="match status" value="1"/>
</dbReference>
<feature type="domain" description="HTH merR-type" evidence="5">
    <location>
        <begin position="4"/>
        <end position="73"/>
    </location>
</feature>
<keyword evidence="3" id="KW-0238">DNA-binding</keyword>
<sequence>MKEHITISQLAQLMKVSVHQLRYFEEKGILHPSHTEENQYRMYGLYEIYQLSHILLLRKLNVPVGQIQECMTSYAADDYNQLLEHSLQKVQAEIANLKMHEQFIHKVLEEHNNRTQQDDEYQVKRLGPRHLKLWFALENGQELTAGNLFKHRPAPPRLFENDLHYLSDAGQVKLCYETADVADYILEEGNYLYKHLSVIEEPEIDYEIKQMERYVAHHRYNCQSKIVLVEKSYLSMFDNNKLQYEIQVKVE</sequence>
<keyword evidence="2" id="KW-0805">Transcription regulation</keyword>
<dbReference type="Pfam" id="PF13411">
    <property type="entry name" value="MerR_1"/>
    <property type="match status" value="1"/>
</dbReference>
<protein>
    <submittedName>
        <fullName evidence="6">MerR family transcriptional regulator</fullName>
    </submittedName>
</protein>
<dbReference type="Gene3D" id="1.10.1660.10">
    <property type="match status" value="1"/>
</dbReference>
<keyword evidence="1" id="KW-0678">Repressor</keyword>
<dbReference type="Proteomes" id="UP000516384">
    <property type="component" value="Chromosome"/>
</dbReference>
<dbReference type="RefSeq" id="WP_190298992.1">
    <property type="nucleotide sequence ID" value="NZ_CP061172.1"/>
</dbReference>
<dbReference type="GO" id="GO:0003700">
    <property type="term" value="F:DNA-binding transcription factor activity"/>
    <property type="evidence" value="ECO:0007669"/>
    <property type="project" value="InterPro"/>
</dbReference>
<organism evidence="6 7">
    <name type="scientific">Paenibacillus peoriae</name>
    <dbReference type="NCBI Taxonomy" id="59893"/>
    <lineage>
        <taxon>Bacteria</taxon>
        <taxon>Bacillati</taxon>
        <taxon>Bacillota</taxon>
        <taxon>Bacilli</taxon>
        <taxon>Bacillales</taxon>
        <taxon>Paenibacillaceae</taxon>
        <taxon>Paenibacillus</taxon>
    </lineage>
</organism>
<dbReference type="SMART" id="SM00422">
    <property type="entry name" value="HTH_MERR"/>
    <property type="match status" value="1"/>
</dbReference>
<evidence type="ECO:0000313" key="6">
    <source>
        <dbReference type="EMBL" id="QNR68998.1"/>
    </source>
</evidence>
<dbReference type="InterPro" id="IPR009061">
    <property type="entry name" value="DNA-bd_dom_put_sf"/>
</dbReference>
<name>A0A7H0YD40_9BACL</name>
<dbReference type="PANTHER" id="PTHR30204:SF69">
    <property type="entry name" value="MERR-FAMILY TRANSCRIPTIONAL REGULATOR"/>
    <property type="match status" value="1"/>
</dbReference>
<evidence type="ECO:0000313" key="7">
    <source>
        <dbReference type="Proteomes" id="UP000516384"/>
    </source>
</evidence>
<dbReference type="InterPro" id="IPR000551">
    <property type="entry name" value="MerR-type_HTH_dom"/>
</dbReference>
<keyword evidence="4" id="KW-0804">Transcription</keyword>
<evidence type="ECO:0000256" key="2">
    <source>
        <dbReference type="ARBA" id="ARBA00023015"/>
    </source>
</evidence>
<reference evidence="6 7" key="1">
    <citation type="submission" date="2020-09" db="EMBL/GenBank/DDBJ databases">
        <title>Characterization of Paenibacillus peoriae strain ZF390 with broad-spectrum antimicrobial activity as a potential biocontrol agent.</title>
        <authorList>
            <person name="Li L."/>
            <person name="Zhao Y."/>
            <person name="Li B."/>
            <person name="Xie X."/>
        </authorList>
    </citation>
    <scope>NUCLEOTIDE SEQUENCE [LARGE SCALE GENOMIC DNA]</scope>
    <source>
        <strain evidence="6 7">ZF390</strain>
    </source>
</reference>
<gene>
    <name evidence="6" type="ORF">IAQ67_08235</name>
</gene>
<dbReference type="PANTHER" id="PTHR30204">
    <property type="entry name" value="REDOX-CYCLING DRUG-SENSING TRANSCRIPTIONAL ACTIVATOR SOXR"/>
    <property type="match status" value="1"/>
</dbReference>
<dbReference type="SUPFAM" id="SSF46955">
    <property type="entry name" value="Putative DNA-binding domain"/>
    <property type="match status" value="1"/>
</dbReference>
<evidence type="ECO:0000256" key="4">
    <source>
        <dbReference type="ARBA" id="ARBA00023163"/>
    </source>
</evidence>
<dbReference type="EMBL" id="CP061172">
    <property type="protein sequence ID" value="QNR68998.1"/>
    <property type="molecule type" value="Genomic_DNA"/>
</dbReference>